<gene>
    <name evidence="1" type="ORF">NVI5450_3318</name>
</gene>
<organism evidence="1 2">
    <name type="scientific">Moritella viscosa</name>
    <dbReference type="NCBI Taxonomy" id="80854"/>
    <lineage>
        <taxon>Bacteria</taxon>
        <taxon>Pseudomonadati</taxon>
        <taxon>Pseudomonadota</taxon>
        <taxon>Gammaproteobacteria</taxon>
        <taxon>Alteromonadales</taxon>
        <taxon>Moritellaceae</taxon>
        <taxon>Moritella</taxon>
    </lineage>
</organism>
<name>A0A1L0A3G4_9GAMM</name>
<dbReference type="AlphaFoldDB" id="A0A1L0A3G4"/>
<accession>A0A1L0A3G4</accession>
<proteinExistence type="predicted"/>
<protein>
    <submittedName>
        <fullName evidence="1">Molybdenum transport regulatory protein ModE</fullName>
    </submittedName>
</protein>
<dbReference type="EMBL" id="FPLD01000091">
    <property type="protein sequence ID" value="SGZ08375.1"/>
    <property type="molecule type" value="Genomic_DNA"/>
</dbReference>
<evidence type="ECO:0000313" key="1">
    <source>
        <dbReference type="EMBL" id="SGZ08375.1"/>
    </source>
</evidence>
<dbReference type="Proteomes" id="UP000183794">
    <property type="component" value="Unassembled WGS sequence"/>
</dbReference>
<evidence type="ECO:0000313" key="2">
    <source>
        <dbReference type="Proteomes" id="UP000183794"/>
    </source>
</evidence>
<reference evidence="1 2" key="1">
    <citation type="submission" date="2016-11" db="EMBL/GenBank/DDBJ databases">
        <authorList>
            <person name="Jaros S."/>
            <person name="Januszkiewicz K."/>
            <person name="Wedrychowicz H."/>
        </authorList>
    </citation>
    <scope>NUCLEOTIDE SEQUENCE [LARGE SCALE GENOMIC DNA]</scope>
    <source>
        <strain evidence="1">NVI 5450</strain>
    </source>
</reference>
<sequence>MDLKALLTISVADKVFANPKRIYCYNRYRPVARLVRQLSLLV</sequence>